<name>A0A8B8IRX6_VANTA</name>
<dbReference type="OrthoDB" id="67516at2759"/>
<dbReference type="Gene3D" id="2.30.29.30">
    <property type="entry name" value="Pleckstrin-homology domain (PH domain)/Phosphotyrosine-binding domain (PTB)"/>
    <property type="match status" value="1"/>
</dbReference>
<dbReference type="GO" id="GO:0005737">
    <property type="term" value="C:cytoplasm"/>
    <property type="evidence" value="ECO:0007669"/>
    <property type="project" value="TreeGrafter"/>
</dbReference>
<organism evidence="2 3">
    <name type="scientific">Vanessa tameamea</name>
    <name type="common">Kamehameha butterfly</name>
    <dbReference type="NCBI Taxonomy" id="334116"/>
    <lineage>
        <taxon>Eukaryota</taxon>
        <taxon>Metazoa</taxon>
        <taxon>Ecdysozoa</taxon>
        <taxon>Arthropoda</taxon>
        <taxon>Hexapoda</taxon>
        <taxon>Insecta</taxon>
        <taxon>Pterygota</taxon>
        <taxon>Neoptera</taxon>
        <taxon>Endopterygota</taxon>
        <taxon>Lepidoptera</taxon>
        <taxon>Glossata</taxon>
        <taxon>Ditrysia</taxon>
        <taxon>Papilionoidea</taxon>
        <taxon>Nymphalidae</taxon>
        <taxon>Nymphalinae</taxon>
        <taxon>Vanessa</taxon>
    </lineage>
</organism>
<dbReference type="GO" id="GO:0007165">
    <property type="term" value="P:signal transduction"/>
    <property type="evidence" value="ECO:0007669"/>
    <property type="project" value="TreeGrafter"/>
</dbReference>
<dbReference type="SUPFAM" id="SSF50729">
    <property type="entry name" value="PH domain-like"/>
    <property type="match status" value="1"/>
</dbReference>
<evidence type="ECO:0000259" key="1">
    <source>
        <dbReference type="PROSITE" id="PS50003"/>
    </source>
</evidence>
<dbReference type="GO" id="GO:0035591">
    <property type="term" value="F:signaling adaptor activity"/>
    <property type="evidence" value="ECO:0007669"/>
    <property type="project" value="TreeGrafter"/>
</dbReference>
<dbReference type="SMART" id="SM00233">
    <property type="entry name" value="PH"/>
    <property type="match status" value="1"/>
</dbReference>
<dbReference type="Pfam" id="PF00169">
    <property type="entry name" value="PH"/>
    <property type="match status" value="1"/>
</dbReference>
<dbReference type="PANTHER" id="PTHR45960:SF2">
    <property type="entry name" value="PROTEIN DAUGHTER OF SEVENLESS"/>
    <property type="match status" value="1"/>
</dbReference>
<dbReference type="PROSITE" id="PS50003">
    <property type="entry name" value="PH_DOMAIN"/>
    <property type="match status" value="1"/>
</dbReference>
<dbReference type="InterPro" id="IPR001849">
    <property type="entry name" value="PH_domain"/>
</dbReference>
<feature type="domain" description="PH" evidence="1">
    <location>
        <begin position="4"/>
        <end position="121"/>
    </location>
</feature>
<dbReference type="InterPro" id="IPR046355">
    <property type="entry name" value="Gab1-4-like"/>
</dbReference>
<dbReference type="AlphaFoldDB" id="A0A8B8IRX6"/>
<dbReference type="Proteomes" id="UP001652626">
    <property type="component" value="Chromosome Z"/>
</dbReference>
<dbReference type="InterPro" id="IPR011993">
    <property type="entry name" value="PH-like_dom_sf"/>
</dbReference>
<dbReference type="RefSeq" id="XP_026499875.1">
    <property type="nucleotide sequence ID" value="XM_026644090.2"/>
</dbReference>
<sequence>MSKNIVFEGWLTKSPPSKRIWRTKWRRRWFALRQSGELPGQYFLDYYADRNCRRLKGTINLDFCEQVDAGLHMERTNQGAPDPKLRGSVFTIQTQTRTYHLEADCESEMEKWVDAICSVCGLRATDEMPSFSGIYQNHAVAVDNHPHARSRSNSNFATPAVNGQASSSPAVNNVHYSAVATNDQHNSLVSNDQEIAIALANDQYDCGESTGPYIPISECITGVRAPDTQRAFTFDPKNIVTSTKTFDKSDASNKFKTYSYHGTPQIRINNVAVESENDSNSEDECRSLNASQYNIGEVTVAKSFTRLNINSQRNNGTGDDGPPVPPRPPKTFSLNKDLAHRESFHGPKVQEPIEFQENTSPFPWICLPRQTHHNTAPSSPGRSVISHCVRTTDDEDDAAMGHSMQYCNLSTLPPAVDRALKPRHSSHSIGNMYNFSGLGICDESKPDVLQYLDLDLHTSTPPSSNSQDFKKLSIIHGKSHSSADADSAYKTVDFLKTEAFNITRQDAEASRSVQQ</sequence>
<dbReference type="CTD" id="38321"/>
<keyword evidence="2" id="KW-1185">Reference proteome</keyword>
<reference evidence="3" key="1">
    <citation type="submission" date="2025-08" db="UniProtKB">
        <authorList>
            <consortium name="RefSeq"/>
        </authorList>
    </citation>
    <scope>IDENTIFICATION</scope>
    <source>
        <tissue evidence="3">Whole body</tissue>
    </source>
</reference>
<protein>
    <submittedName>
        <fullName evidence="3">GRB2-associated-binding protein 1 isoform X1</fullName>
    </submittedName>
</protein>
<dbReference type="PANTHER" id="PTHR45960">
    <property type="entry name" value="GRB2-ASSOCIATED-BINDING PROTEIN"/>
    <property type="match status" value="1"/>
</dbReference>
<accession>A0A8B8IRX6</accession>
<gene>
    <name evidence="3" type="primary">LOC113403507</name>
</gene>
<evidence type="ECO:0000313" key="2">
    <source>
        <dbReference type="Proteomes" id="UP001652626"/>
    </source>
</evidence>
<dbReference type="CDD" id="cd13384">
    <property type="entry name" value="PH_Gab2_2"/>
    <property type="match status" value="1"/>
</dbReference>
<evidence type="ECO:0000313" key="3">
    <source>
        <dbReference type="RefSeq" id="XP_026499875.1"/>
    </source>
</evidence>
<proteinExistence type="predicted"/>
<dbReference type="GeneID" id="113403507"/>
<dbReference type="OMA" id="HINSIMA"/>